<dbReference type="InterPro" id="IPR036884">
    <property type="entry name" value="2Fe-2S-bd_dom_sf"/>
</dbReference>
<dbReference type="Gene3D" id="1.10.150.120">
    <property type="entry name" value="[2Fe-2S]-binding domain"/>
    <property type="match status" value="1"/>
</dbReference>
<dbReference type="PANTHER" id="PTHR44379">
    <property type="entry name" value="OXIDOREDUCTASE WITH IRON-SULFUR SUBUNIT"/>
    <property type="match status" value="1"/>
</dbReference>
<protein>
    <recommendedName>
        <fullName evidence="6">[2Fe-2S]-binding domain-containing protein</fullName>
    </recommendedName>
</protein>
<proteinExistence type="predicted"/>
<keyword evidence="1" id="KW-0001">2Fe-2S</keyword>
<dbReference type="GO" id="GO:0046872">
    <property type="term" value="F:metal ion binding"/>
    <property type="evidence" value="ECO:0007669"/>
    <property type="project" value="UniProtKB-KW"/>
</dbReference>
<evidence type="ECO:0000256" key="5">
    <source>
        <dbReference type="ARBA" id="ARBA00023014"/>
    </source>
</evidence>
<dbReference type="InterPro" id="IPR051452">
    <property type="entry name" value="Diverse_Oxidoreductases"/>
</dbReference>
<sequence>VQCGFCTPGMLMSAVALRRENTNPSIDQIKKGISGNLCRCTGYAKIIKAIQEVSK</sequence>
<comment type="caution">
    <text evidence="7">The sequence shown here is derived from an EMBL/GenBank/DDBJ whole genome shotgun (WGS) entry which is preliminary data.</text>
</comment>
<reference evidence="7" key="1">
    <citation type="journal article" date="2014" name="Front. Microbiol.">
        <title>High frequency of phylogenetically diverse reductive dehalogenase-homologous genes in deep subseafloor sedimentary metagenomes.</title>
        <authorList>
            <person name="Kawai M."/>
            <person name="Futagami T."/>
            <person name="Toyoda A."/>
            <person name="Takaki Y."/>
            <person name="Nishi S."/>
            <person name="Hori S."/>
            <person name="Arai W."/>
            <person name="Tsubouchi T."/>
            <person name="Morono Y."/>
            <person name="Uchiyama I."/>
            <person name="Ito T."/>
            <person name="Fujiyama A."/>
            <person name="Inagaki F."/>
            <person name="Takami H."/>
        </authorList>
    </citation>
    <scope>NUCLEOTIDE SEQUENCE</scope>
    <source>
        <strain evidence="7">Expedition CK06-06</strain>
    </source>
</reference>
<dbReference type="GO" id="GO:0051537">
    <property type="term" value="F:2 iron, 2 sulfur cluster binding"/>
    <property type="evidence" value="ECO:0007669"/>
    <property type="project" value="UniProtKB-KW"/>
</dbReference>
<keyword evidence="2" id="KW-0479">Metal-binding</keyword>
<evidence type="ECO:0000256" key="1">
    <source>
        <dbReference type="ARBA" id="ARBA00022714"/>
    </source>
</evidence>
<evidence type="ECO:0000256" key="4">
    <source>
        <dbReference type="ARBA" id="ARBA00023004"/>
    </source>
</evidence>
<evidence type="ECO:0000313" key="7">
    <source>
        <dbReference type="EMBL" id="GAH24370.1"/>
    </source>
</evidence>
<keyword evidence="4" id="KW-0408">Iron</keyword>
<dbReference type="EMBL" id="BART01039907">
    <property type="protein sequence ID" value="GAH24370.1"/>
    <property type="molecule type" value="Genomic_DNA"/>
</dbReference>
<accession>X1EVN3</accession>
<dbReference type="Pfam" id="PF01799">
    <property type="entry name" value="Fer2_2"/>
    <property type="match status" value="1"/>
</dbReference>
<organism evidence="7">
    <name type="scientific">marine sediment metagenome</name>
    <dbReference type="NCBI Taxonomy" id="412755"/>
    <lineage>
        <taxon>unclassified sequences</taxon>
        <taxon>metagenomes</taxon>
        <taxon>ecological metagenomes</taxon>
    </lineage>
</organism>
<dbReference type="PANTHER" id="PTHR44379:SF5">
    <property type="entry name" value="OXIDOREDUCTASE WITH IRON-SULFUR SUBUNIT"/>
    <property type="match status" value="1"/>
</dbReference>
<keyword evidence="5" id="KW-0411">Iron-sulfur</keyword>
<evidence type="ECO:0000256" key="3">
    <source>
        <dbReference type="ARBA" id="ARBA00023002"/>
    </source>
</evidence>
<evidence type="ECO:0000256" key="2">
    <source>
        <dbReference type="ARBA" id="ARBA00022723"/>
    </source>
</evidence>
<name>X1EVN3_9ZZZZ</name>
<dbReference type="SUPFAM" id="SSF47741">
    <property type="entry name" value="CO dehydrogenase ISP C-domain like"/>
    <property type="match status" value="1"/>
</dbReference>
<dbReference type="InterPro" id="IPR002888">
    <property type="entry name" value="2Fe-2S-bd"/>
</dbReference>
<keyword evidence="3" id="KW-0560">Oxidoreductase</keyword>
<dbReference type="AlphaFoldDB" id="X1EVN3"/>
<evidence type="ECO:0000259" key="6">
    <source>
        <dbReference type="Pfam" id="PF01799"/>
    </source>
</evidence>
<feature type="domain" description="[2Fe-2S]-binding" evidence="6">
    <location>
        <begin position="1"/>
        <end position="51"/>
    </location>
</feature>
<dbReference type="GO" id="GO:0016491">
    <property type="term" value="F:oxidoreductase activity"/>
    <property type="evidence" value="ECO:0007669"/>
    <property type="project" value="UniProtKB-KW"/>
</dbReference>
<feature type="non-terminal residue" evidence="7">
    <location>
        <position position="1"/>
    </location>
</feature>
<gene>
    <name evidence="7" type="ORF">S01H4_65303</name>
</gene>